<dbReference type="GO" id="GO:0046076">
    <property type="term" value="P:dTTP catabolic process"/>
    <property type="evidence" value="ECO:0007669"/>
    <property type="project" value="TreeGrafter"/>
</dbReference>
<feature type="domain" description="NTP pyrophosphohydrolase MazG-like" evidence="1">
    <location>
        <begin position="28"/>
        <end position="101"/>
    </location>
</feature>
<dbReference type="EMBL" id="CP014229">
    <property type="protein sequence ID" value="AMD88955.1"/>
    <property type="molecule type" value="Genomic_DNA"/>
</dbReference>
<dbReference type="AlphaFoldDB" id="A0A120KLQ4"/>
<dbReference type="CDD" id="cd11529">
    <property type="entry name" value="NTP-PPase_MazG_Cterm"/>
    <property type="match status" value="1"/>
</dbReference>
<dbReference type="InterPro" id="IPR011551">
    <property type="entry name" value="NTP_PyrPHydrolase_MazG"/>
</dbReference>
<dbReference type="Pfam" id="PF03819">
    <property type="entry name" value="MazG"/>
    <property type="match status" value="1"/>
</dbReference>
<dbReference type="GO" id="GO:0046061">
    <property type="term" value="P:dATP catabolic process"/>
    <property type="evidence" value="ECO:0007669"/>
    <property type="project" value="TreeGrafter"/>
</dbReference>
<dbReference type="InterPro" id="IPR048011">
    <property type="entry name" value="NTP-PPase_MazG-like_C"/>
</dbReference>
<name>A0A120KLQ4_9BACT</name>
<keyword evidence="3" id="KW-1185">Reference proteome</keyword>
<dbReference type="RefSeq" id="WP_062251429.1">
    <property type="nucleotide sequence ID" value="NZ_CP014229.1"/>
</dbReference>
<dbReference type="STRING" id="44742.AXF13_01820"/>
<dbReference type="GO" id="GO:0046047">
    <property type="term" value="P:TTP catabolic process"/>
    <property type="evidence" value="ECO:0007669"/>
    <property type="project" value="TreeGrafter"/>
</dbReference>
<sequence>MEKSALEELQNVIERLTGPDGCPWDKEQSPESLADYIIEESHELVSAIRSGKTDDIREELGDVAFLLLFVARLYEKRGQFNFSDALNTSRAKMIRRHPHVFGDTVFENLDEQLKTWEAIKRAEHADADGAPQGIFDSLPASLPPLVKAYRIHSKAARAGFTWPEDEEVEQQVEAEWLEWLDASANGDAEAQKHELGDLLFSITELGRRKGIKANEALDLATLRFLRRFARMEELAREQGRDFTELSLDDKDELWNAAKAEEEAQSAAKA</sequence>
<gene>
    <name evidence="2" type="ORF">AXF13_01820</name>
</gene>
<accession>A0A120KLQ4</accession>
<organism evidence="2 3">
    <name type="scientific">Desulfovibrio fairfieldensis</name>
    <dbReference type="NCBI Taxonomy" id="44742"/>
    <lineage>
        <taxon>Bacteria</taxon>
        <taxon>Pseudomonadati</taxon>
        <taxon>Thermodesulfobacteriota</taxon>
        <taxon>Desulfovibrionia</taxon>
        <taxon>Desulfovibrionales</taxon>
        <taxon>Desulfovibrionaceae</taxon>
        <taxon>Desulfovibrio</taxon>
    </lineage>
</organism>
<evidence type="ECO:0000259" key="1">
    <source>
        <dbReference type="Pfam" id="PF03819"/>
    </source>
</evidence>
<proteinExistence type="predicted"/>
<evidence type="ECO:0000313" key="3">
    <source>
        <dbReference type="Proteomes" id="UP000069241"/>
    </source>
</evidence>
<dbReference type="InterPro" id="IPR048015">
    <property type="entry name" value="NTP-PPase_MazG-like_N"/>
</dbReference>
<evidence type="ECO:0000313" key="2">
    <source>
        <dbReference type="EMBL" id="AMD88955.1"/>
    </source>
</evidence>
<dbReference type="KEGG" id="dfi:AXF13_01820"/>
<dbReference type="PANTHER" id="PTHR30522">
    <property type="entry name" value="NUCLEOSIDE TRIPHOSPHATE PYROPHOSPHOHYDROLASE"/>
    <property type="match status" value="1"/>
</dbReference>
<dbReference type="GO" id="GO:0047429">
    <property type="term" value="F:nucleoside triphosphate diphosphatase activity"/>
    <property type="evidence" value="ECO:0007669"/>
    <property type="project" value="InterPro"/>
</dbReference>
<protein>
    <submittedName>
        <fullName evidence="2">Nucleoside triphosphate hydrolase</fullName>
    </submittedName>
</protein>
<dbReference type="Gene3D" id="1.10.287.1080">
    <property type="entry name" value="MazG-like"/>
    <property type="match status" value="2"/>
</dbReference>
<dbReference type="GO" id="GO:0046081">
    <property type="term" value="P:dUTP catabolic process"/>
    <property type="evidence" value="ECO:0007669"/>
    <property type="project" value="TreeGrafter"/>
</dbReference>
<dbReference type="NCBIfam" id="NF007113">
    <property type="entry name" value="PRK09562.1"/>
    <property type="match status" value="1"/>
</dbReference>
<dbReference type="PANTHER" id="PTHR30522:SF0">
    <property type="entry name" value="NUCLEOSIDE TRIPHOSPHATE PYROPHOSPHOHYDROLASE"/>
    <property type="match status" value="1"/>
</dbReference>
<reference evidence="3" key="1">
    <citation type="submission" date="2016-02" db="EMBL/GenBank/DDBJ databases">
        <authorList>
            <person name="Holder M.E."/>
            <person name="Ajami N.J."/>
            <person name="Petrosino J.F."/>
        </authorList>
    </citation>
    <scope>NUCLEOTIDE SEQUENCE [LARGE SCALE GENOMIC DNA]</scope>
    <source>
        <strain evidence="3">CCUG 45958</strain>
    </source>
</reference>
<dbReference type="GO" id="GO:0046052">
    <property type="term" value="P:UTP catabolic process"/>
    <property type="evidence" value="ECO:0007669"/>
    <property type="project" value="TreeGrafter"/>
</dbReference>
<dbReference type="Proteomes" id="UP000069241">
    <property type="component" value="Chromosome"/>
</dbReference>
<dbReference type="CDD" id="cd11528">
    <property type="entry name" value="NTP-PPase_MazG_Nterm"/>
    <property type="match status" value="1"/>
</dbReference>
<dbReference type="InterPro" id="IPR004518">
    <property type="entry name" value="MazG-like_dom"/>
</dbReference>
<dbReference type="NCBIfam" id="TIGR00444">
    <property type="entry name" value="mazG"/>
    <property type="match status" value="1"/>
</dbReference>
<keyword evidence="2" id="KW-0378">Hydrolase</keyword>
<dbReference type="SUPFAM" id="SSF101386">
    <property type="entry name" value="all-alpha NTP pyrophosphatases"/>
    <property type="match status" value="2"/>
</dbReference>
<dbReference type="GO" id="GO:0006203">
    <property type="term" value="P:dGTP catabolic process"/>
    <property type="evidence" value="ECO:0007669"/>
    <property type="project" value="TreeGrafter"/>
</dbReference>